<dbReference type="CDD" id="cd14014">
    <property type="entry name" value="STKc_PknB_like"/>
    <property type="match status" value="1"/>
</dbReference>
<proteinExistence type="predicted"/>
<reference evidence="13 14" key="1">
    <citation type="submission" date="2018-05" db="EMBL/GenBank/DDBJ databases">
        <title>Genomic Encyclopedia of Type Strains, Phase IV (KMG-IV): sequencing the most valuable type-strain genomes for metagenomic binning, comparative biology and taxonomic classification.</title>
        <authorList>
            <person name="Goeker M."/>
        </authorList>
    </citation>
    <scope>NUCLEOTIDE SEQUENCE [LARGE SCALE GENOMIC DNA]</scope>
    <source>
        <strain evidence="13 14">DSM 24995</strain>
    </source>
</reference>
<comment type="catalytic activity">
    <reaction evidence="7">
        <text>L-threonyl-[protein] + ATP = O-phospho-L-threonyl-[protein] + ADP + H(+)</text>
        <dbReference type="Rhea" id="RHEA:46608"/>
        <dbReference type="Rhea" id="RHEA-COMP:11060"/>
        <dbReference type="Rhea" id="RHEA-COMP:11605"/>
        <dbReference type="ChEBI" id="CHEBI:15378"/>
        <dbReference type="ChEBI" id="CHEBI:30013"/>
        <dbReference type="ChEBI" id="CHEBI:30616"/>
        <dbReference type="ChEBI" id="CHEBI:61977"/>
        <dbReference type="ChEBI" id="CHEBI:456216"/>
        <dbReference type="EC" id="2.7.11.1"/>
    </reaction>
</comment>
<dbReference type="Gene3D" id="3.30.10.20">
    <property type="match status" value="4"/>
</dbReference>
<evidence type="ECO:0000259" key="11">
    <source>
        <dbReference type="PROSITE" id="PS50011"/>
    </source>
</evidence>
<keyword evidence="6 9" id="KW-0067">ATP-binding</keyword>
<evidence type="ECO:0000256" key="4">
    <source>
        <dbReference type="ARBA" id="ARBA00022741"/>
    </source>
</evidence>
<dbReference type="GO" id="GO:0005524">
    <property type="term" value="F:ATP binding"/>
    <property type="evidence" value="ECO:0007669"/>
    <property type="project" value="UniProtKB-UniRule"/>
</dbReference>
<feature type="compositionally biased region" description="Low complexity" evidence="10">
    <location>
        <begin position="685"/>
        <end position="705"/>
    </location>
</feature>
<dbReference type="PROSITE" id="PS50011">
    <property type="entry name" value="PROTEIN_KINASE_DOM"/>
    <property type="match status" value="1"/>
</dbReference>
<dbReference type="Pfam" id="PF03793">
    <property type="entry name" value="PASTA"/>
    <property type="match status" value="4"/>
</dbReference>
<keyword evidence="3" id="KW-0808">Transferase</keyword>
<evidence type="ECO:0000256" key="6">
    <source>
        <dbReference type="ARBA" id="ARBA00022840"/>
    </source>
</evidence>
<dbReference type="EC" id="2.7.11.1" evidence="1"/>
<dbReference type="InterPro" id="IPR000719">
    <property type="entry name" value="Prot_kinase_dom"/>
</dbReference>
<dbReference type="PROSITE" id="PS00107">
    <property type="entry name" value="PROTEIN_KINASE_ATP"/>
    <property type="match status" value="1"/>
</dbReference>
<dbReference type="PROSITE" id="PS51178">
    <property type="entry name" value="PASTA"/>
    <property type="match status" value="4"/>
</dbReference>
<evidence type="ECO:0000256" key="10">
    <source>
        <dbReference type="SAM" id="MobiDB-lite"/>
    </source>
</evidence>
<comment type="catalytic activity">
    <reaction evidence="8">
        <text>L-seryl-[protein] + ATP = O-phospho-L-seryl-[protein] + ADP + H(+)</text>
        <dbReference type="Rhea" id="RHEA:17989"/>
        <dbReference type="Rhea" id="RHEA-COMP:9863"/>
        <dbReference type="Rhea" id="RHEA-COMP:11604"/>
        <dbReference type="ChEBI" id="CHEBI:15378"/>
        <dbReference type="ChEBI" id="CHEBI:29999"/>
        <dbReference type="ChEBI" id="CHEBI:30616"/>
        <dbReference type="ChEBI" id="CHEBI:83421"/>
        <dbReference type="ChEBI" id="CHEBI:456216"/>
        <dbReference type="EC" id="2.7.11.1"/>
    </reaction>
</comment>
<dbReference type="SMART" id="SM00740">
    <property type="entry name" value="PASTA"/>
    <property type="match status" value="4"/>
</dbReference>
<dbReference type="PROSITE" id="PS00109">
    <property type="entry name" value="PROTEIN_KINASE_TYR"/>
    <property type="match status" value="1"/>
</dbReference>
<organism evidence="13 14">
    <name type="scientific">Hungatella effluvii</name>
    <dbReference type="NCBI Taxonomy" id="1096246"/>
    <lineage>
        <taxon>Bacteria</taxon>
        <taxon>Bacillati</taxon>
        <taxon>Bacillota</taxon>
        <taxon>Clostridia</taxon>
        <taxon>Lachnospirales</taxon>
        <taxon>Lachnospiraceae</taxon>
        <taxon>Hungatella</taxon>
    </lineage>
</organism>
<evidence type="ECO:0000256" key="3">
    <source>
        <dbReference type="ARBA" id="ARBA00022679"/>
    </source>
</evidence>
<dbReference type="SUPFAM" id="SSF56112">
    <property type="entry name" value="Protein kinase-like (PK-like)"/>
    <property type="match status" value="1"/>
</dbReference>
<evidence type="ECO:0000313" key="14">
    <source>
        <dbReference type="Proteomes" id="UP000248057"/>
    </source>
</evidence>
<evidence type="ECO:0000256" key="5">
    <source>
        <dbReference type="ARBA" id="ARBA00022777"/>
    </source>
</evidence>
<evidence type="ECO:0000256" key="9">
    <source>
        <dbReference type="PROSITE-ProRule" id="PRU10141"/>
    </source>
</evidence>
<dbReference type="Gene3D" id="3.30.200.20">
    <property type="entry name" value="Phosphorylase Kinase, domain 1"/>
    <property type="match status" value="1"/>
</dbReference>
<dbReference type="Gene3D" id="1.10.510.10">
    <property type="entry name" value="Transferase(Phosphotransferase) domain 1"/>
    <property type="match status" value="1"/>
</dbReference>
<feature type="binding site" evidence="9">
    <location>
        <position position="75"/>
    </location>
    <ligand>
        <name>ATP</name>
        <dbReference type="ChEBI" id="CHEBI:30616"/>
    </ligand>
</feature>
<dbReference type="PANTHER" id="PTHR43289">
    <property type="entry name" value="MITOGEN-ACTIVATED PROTEIN KINASE KINASE KINASE 20-RELATED"/>
    <property type="match status" value="1"/>
</dbReference>
<feature type="domain" description="PASTA" evidence="12">
    <location>
        <begin position="444"/>
        <end position="509"/>
    </location>
</feature>
<feature type="domain" description="Protein kinase" evidence="11">
    <location>
        <begin position="46"/>
        <end position="340"/>
    </location>
</feature>
<dbReference type="PANTHER" id="PTHR43289:SF34">
    <property type="entry name" value="SERINE_THREONINE-PROTEIN KINASE YBDM-RELATED"/>
    <property type="match status" value="1"/>
</dbReference>
<gene>
    <name evidence="13" type="ORF">DFR60_11589</name>
</gene>
<dbReference type="AlphaFoldDB" id="A0A2V3XX27"/>
<dbReference type="RefSeq" id="WP_167437701.1">
    <property type="nucleotide sequence ID" value="NZ_QJKD01000015.1"/>
</dbReference>
<feature type="region of interest" description="Disordered" evidence="10">
    <location>
        <begin position="648"/>
        <end position="738"/>
    </location>
</feature>
<dbReference type="InterPro" id="IPR008266">
    <property type="entry name" value="Tyr_kinase_AS"/>
</dbReference>
<evidence type="ECO:0000256" key="8">
    <source>
        <dbReference type="ARBA" id="ARBA00048679"/>
    </source>
</evidence>
<dbReference type="InterPro" id="IPR017441">
    <property type="entry name" value="Protein_kinase_ATP_BS"/>
</dbReference>
<feature type="domain" description="PASTA" evidence="12">
    <location>
        <begin position="516"/>
        <end position="583"/>
    </location>
</feature>
<keyword evidence="5 13" id="KW-0418">Kinase</keyword>
<comment type="caution">
    <text evidence="13">The sequence shown here is derived from an EMBL/GenBank/DDBJ whole genome shotgun (WGS) entry which is preliminary data.</text>
</comment>
<evidence type="ECO:0000256" key="1">
    <source>
        <dbReference type="ARBA" id="ARBA00012513"/>
    </source>
</evidence>
<evidence type="ECO:0000259" key="12">
    <source>
        <dbReference type="PROSITE" id="PS51178"/>
    </source>
</evidence>
<dbReference type="Pfam" id="PF00069">
    <property type="entry name" value="Pkinase"/>
    <property type="match status" value="1"/>
</dbReference>
<keyword evidence="14" id="KW-1185">Reference proteome</keyword>
<evidence type="ECO:0000256" key="2">
    <source>
        <dbReference type="ARBA" id="ARBA00022527"/>
    </source>
</evidence>
<sequence>MNRRCMGCMEEYDARYDICPWCGYQEGIAPQQAYHITPGSMLAGRYTIGRVLGFGGFGITYIGFDEMLQKKVAVKEYMPSEFSTRMPNQQMVTVYSGDREEQFKEGLVKILEEARRLAKFASEPGIVHIYDCFEANNTAYIVMEYLDGESLKEKTSRDGKMTVEEAEPIILSVLSALKKVHEAGIIHRDIAPDNIYLLKNGEVKLLDFGAARYATTKHSKSLSVIIKPGYAPEEQYRSRGDQGPWTDIYALAATFYKLITGITPEDAMERSVRDELKRPSKLGVKINRNTETAIMNALNIKIQDRTQSASDFEAELLAAEVKERQATKDKVDVGSLPTWVKAASAAAALTLTVGFALLAGGVIHFSIPGLTKAVTAEGMTTVPNVINLEVDAAGESVKASRLGMQILGYNDSEEIEKGKILTQNLPGGQEVEEDSIVEVEVSAGGAMTRIPDLIGMSREEAEKAIQAASLSAEYKEMEYQAAPDTIAMQSLPANEQVKVGSRIVLTVSLGKGGGSREVTVSVKNVAGMDYDAASDFLYQDYLYLIKTDSEYSDTVEEGKIISQEPAPGTMVSQQSNIRVCVSLGKEKVEVPNATYLTLEEAKSNLEAALLEVSVTEEYSDVVPKGNTISQSIERGELVEKGTEVKVAISLGPKPVETKPQETKADNRPRETTGAARAPQQDQPSATQAAAEPTTEAPTQPPVTEAPAPPTTEAPPTQAPQDNGGMDLNKAYDIFKRNQ</sequence>
<keyword evidence="4 9" id="KW-0547">Nucleotide-binding</keyword>
<accession>A0A2V3XX27</accession>
<dbReference type="CDD" id="cd06577">
    <property type="entry name" value="PASTA_pknB"/>
    <property type="match status" value="4"/>
</dbReference>
<keyword evidence="2 13" id="KW-0723">Serine/threonine-protein kinase</keyword>
<dbReference type="InterPro" id="IPR020635">
    <property type="entry name" value="Tyr_kinase_cat_dom"/>
</dbReference>
<feature type="domain" description="PASTA" evidence="12">
    <location>
        <begin position="375"/>
        <end position="443"/>
    </location>
</feature>
<dbReference type="GeneID" id="86063924"/>
<evidence type="ECO:0000256" key="7">
    <source>
        <dbReference type="ARBA" id="ARBA00047899"/>
    </source>
</evidence>
<dbReference type="InterPro" id="IPR011009">
    <property type="entry name" value="Kinase-like_dom_sf"/>
</dbReference>
<dbReference type="EMBL" id="QJKD01000015">
    <property type="protein sequence ID" value="PXX48916.1"/>
    <property type="molecule type" value="Genomic_DNA"/>
</dbReference>
<evidence type="ECO:0000313" key="13">
    <source>
        <dbReference type="EMBL" id="PXX48916.1"/>
    </source>
</evidence>
<dbReference type="GO" id="GO:0004674">
    <property type="term" value="F:protein serine/threonine kinase activity"/>
    <property type="evidence" value="ECO:0007669"/>
    <property type="project" value="UniProtKB-KW"/>
</dbReference>
<dbReference type="SMART" id="SM00219">
    <property type="entry name" value="TyrKc"/>
    <property type="match status" value="1"/>
</dbReference>
<dbReference type="GO" id="GO:0004713">
    <property type="term" value="F:protein tyrosine kinase activity"/>
    <property type="evidence" value="ECO:0007669"/>
    <property type="project" value="InterPro"/>
</dbReference>
<dbReference type="Proteomes" id="UP000248057">
    <property type="component" value="Unassembled WGS sequence"/>
</dbReference>
<feature type="domain" description="PASTA" evidence="12">
    <location>
        <begin position="584"/>
        <end position="650"/>
    </location>
</feature>
<dbReference type="InterPro" id="IPR005543">
    <property type="entry name" value="PASTA_dom"/>
</dbReference>
<name>A0A2V3XX27_9FIRM</name>
<feature type="compositionally biased region" description="Basic and acidic residues" evidence="10">
    <location>
        <begin position="655"/>
        <end position="670"/>
    </location>
</feature>
<protein>
    <recommendedName>
        <fullName evidence="1">non-specific serine/threonine protein kinase</fullName>
        <ecNumber evidence="1">2.7.11.1</ecNumber>
    </recommendedName>
</protein>